<dbReference type="GO" id="GO:0007030">
    <property type="term" value="P:Golgi organization"/>
    <property type="evidence" value="ECO:0007669"/>
    <property type="project" value="TreeGrafter"/>
</dbReference>
<sequence length="488" mass="55917">MILKRFVMILQYDFDFEYAFLAIWAVVQFSVWFESHPLLAVDRVDIEGNAHCDSLVRLPFASLFDTLSMYTKLAELKNDKMRIGNGESRGDSLPEEMVSTELHIYTDFLRIVLEILNAILTYALSRNPEVSSSLSLRPYASGFGYPTPLLSYCEYFSLYALKQVVYAIMHRQEVFQPFRNHPRFNELLEKIFTVLDFFNSRMDAQRMNGEWSVEKVLKVIIINCRSWRAEGMKMFTQLRFTYEQESHPEEFFIPYAWQLVVSHSSFSFNPSSLNLFPVDLPVKDSLDGVPEVLFDPNGLSEDGTITMRICAVSQDAKYLAYGLSSNGSDWITIKVMQVENKTIELDTVSWVKFSCASWTHDSKGFFYSRYPAPKESENLDASTETSANLNHEVYYHFLGTNQSEDILCWRDIENPKHKFCNCVTNDGKYITHRSTTHGKTRVTRIGLLDSVDCEEIDCVDLFLDESSVGFGESFGGGADWAEGVEALP</sequence>
<feature type="domain" description="Peptidase S9A N-terminal" evidence="5">
    <location>
        <begin position="287"/>
        <end position="436"/>
    </location>
</feature>
<comment type="similarity">
    <text evidence="1">Belongs to the dymeclin family.</text>
</comment>
<evidence type="ECO:0000256" key="4">
    <source>
        <dbReference type="ARBA" id="ARBA00023288"/>
    </source>
</evidence>
<dbReference type="PANTHER" id="PTHR12895">
    <property type="entry name" value="DYMECLIN"/>
    <property type="match status" value="1"/>
</dbReference>
<gene>
    <name evidence="6" type="ORF">TEA_002616</name>
</gene>
<evidence type="ECO:0000256" key="2">
    <source>
        <dbReference type="ARBA" id="ARBA00015736"/>
    </source>
</evidence>
<keyword evidence="3" id="KW-0519">Myristate</keyword>
<dbReference type="PANTHER" id="PTHR12895:SF9">
    <property type="entry name" value="DYMECLIN"/>
    <property type="match status" value="1"/>
</dbReference>
<protein>
    <recommendedName>
        <fullName evidence="2">Dymeclin</fullName>
    </recommendedName>
</protein>
<dbReference type="InterPro" id="IPR023302">
    <property type="entry name" value="Pept_S9A_N"/>
</dbReference>
<dbReference type="STRING" id="542762.A0A4S4E6S2"/>
<reference evidence="6 7" key="1">
    <citation type="journal article" date="2018" name="Proc. Natl. Acad. Sci. U.S.A.">
        <title>Draft genome sequence of Camellia sinensis var. sinensis provides insights into the evolution of the tea genome and tea quality.</title>
        <authorList>
            <person name="Wei C."/>
            <person name="Yang H."/>
            <person name="Wang S."/>
            <person name="Zhao J."/>
            <person name="Liu C."/>
            <person name="Gao L."/>
            <person name="Xia E."/>
            <person name="Lu Y."/>
            <person name="Tai Y."/>
            <person name="She G."/>
            <person name="Sun J."/>
            <person name="Cao H."/>
            <person name="Tong W."/>
            <person name="Gao Q."/>
            <person name="Li Y."/>
            <person name="Deng W."/>
            <person name="Jiang X."/>
            <person name="Wang W."/>
            <person name="Chen Q."/>
            <person name="Zhang S."/>
            <person name="Li H."/>
            <person name="Wu J."/>
            <person name="Wang P."/>
            <person name="Li P."/>
            <person name="Shi C."/>
            <person name="Zheng F."/>
            <person name="Jian J."/>
            <person name="Huang B."/>
            <person name="Shan D."/>
            <person name="Shi M."/>
            <person name="Fang C."/>
            <person name="Yue Y."/>
            <person name="Li F."/>
            <person name="Li D."/>
            <person name="Wei S."/>
            <person name="Han B."/>
            <person name="Jiang C."/>
            <person name="Yin Y."/>
            <person name="Xia T."/>
            <person name="Zhang Z."/>
            <person name="Bennetzen J.L."/>
            <person name="Zhao S."/>
            <person name="Wan X."/>
        </authorList>
    </citation>
    <scope>NUCLEOTIDE SEQUENCE [LARGE SCALE GENOMIC DNA]</scope>
    <source>
        <strain evidence="7">cv. Shuchazao</strain>
        <tissue evidence="6">Leaf</tissue>
    </source>
</reference>
<proteinExistence type="inferred from homology"/>
<dbReference type="InterPro" id="IPR019142">
    <property type="entry name" value="Dymeclin"/>
</dbReference>
<evidence type="ECO:0000313" key="7">
    <source>
        <dbReference type="Proteomes" id="UP000306102"/>
    </source>
</evidence>
<evidence type="ECO:0000313" key="6">
    <source>
        <dbReference type="EMBL" id="THG11085.1"/>
    </source>
</evidence>
<accession>A0A4S4E6S2</accession>
<evidence type="ECO:0000259" key="5">
    <source>
        <dbReference type="Pfam" id="PF02897"/>
    </source>
</evidence>
<keyword evidence="4" id="KW-0449">Lipoprotein</keyword>
<evidence type="ECO:0000256" key="3">
    <source>
        <dbReference type="ARBA" id="ARBA00022707"/>
    </source>
</evidence>
<evidence type="ECO:0000256" key="1">
    <source>
        <dbReference type="ARBA" id="ARBA00010603"/>
    </source>
</evidence>
<dbReference type="GO" id="GO:0005794">
    <property type="term" value="C:Golgi apparatus"/>
    <property type="evidence" value="ECO:0007669"/>
    <property type="project" value="TreeGrafter"/>
</dbReference>
<dbReference type="Gene3D" id="2.130.10.120">
    <property type="entry name" value="Prolyl oligopeptidase, N-terminal domain"/>
    <property type="match status" value="1"/>
</dbReference>
<dbReference type="Proteomes" id="UP000306102">
    <property type="component" value="Unassembled WGS sequence"/>
</dbReference>
<dbReference type="Pfam" id="PF02897">
    <property type="entry name" value="Peptidase_S9_N"/>
    <property type="match status" value="1"/>
</dbReference>
<keyword evidence="7" id="KW-1185">Reference proteome</keyword>
<name>A0A4S4E6S2_CAMSN</name>
<comment type="caution">
    <text evidence="6">The sequence shown here is derived from an EMBL/GenBank/DDBJ whole genome shotgun (WGS) entry which is preliminary data.</text>
</comment>
<dbReference type="SUPFAM" id="SSF50993">
    <property type="entry name" value="Peptidase/esterase 'gauge' domain"/>
    <property type="match status" value="1"/>
</dbReference>
<dbReference type="Pfam" id="PF09742">
    <property type="entry name" value="Dymeclin"/>
    <property type="match status" value="2"/>
</dbReference>
<dbReference type="GO" id="GO:0004252">
    <property type="term" value="F:serine-type endopeptidase activity"/>
    <property type="evidence" value="ECO:0007669"/>
    <property type="project" value="InterPro"/>
</dbReference>
<dbReference type="EMBL" id="SDRB02007459">
    <property type="protein sequence ID" value="THG11085.1"/>
    <property type="molecule type" value="Genomic_DNA"/>
</dbReference>
<dbReference type="AlphaFoldDB" id="A0A4S4E6S2"/>
<organism evidence="6 7">
    <name type="scientific">Camellia sinensis var. sinensis</name>
    <name type="common">China tea</name>
    <dbReference type="NCBI Taxonomy" id="542762"/>
    <lineage>
        <taxon>Eukaryota</taxon>
        <taxon>Viridiplantae</taxon>
        <taxon>Streptophyta</taxon>
        <taxon>Embryophyta</taxon>
        <taxon>Tracheophyta</taxon>
        <taxon>Spermatophyta</taxon>
        <taxon>Magnoliopsida</taxon>
        <taxon>eudicotyledons</taxon>
        <taxon>Gunneridae</taxon>
        <taxon>Pentapetalae</taxon>
        <taxon>asterids</taxon>
        <taxon>Ericales</taxon>
        <taxon>Theaceae</taxon>
        <taxon>Camellia</taxon>
    </lineage>
</organism>